<accession>A0AAD3NJV8</accession>
<evidence type="ECO:0000313" key="2">
    <source>
        <dbReference type="EMBL" id="GLD72469.1"/>
    </source>
</evidence>
<protein>
    <submittedName>
        <fullName evidence="2">Protein NEDD1</fullName>
    </submittedName>
</protein>
<keyword evidence="3" id="KW-1185">Reference proteome</keyword>
<organism evidence="2 3">
    <name type="scientific">Lates japonicus</name>
    <name type="common">Japanese lates</name>
    <dbReference type="NCBI Taxonomy" id="270547"/>
    <lineage>
        <taxon>Eukaryota</taxon>
        <taxon>Metazoa</taxon>
        <taxon>Chordata</taxon>
        <taxon>Craniata</taxon>
        <taxon>Vertebrata</taxon>
        <taxon>Euteleostomi</taxon>
        <taxon>Actinopterygii</taxon>
        <taxon>Neopterygii</taxon>
        <taxon>Teleostei</taxon>
        <taxon>Neoteleostei</taxon>
        <taxon>Acanthomorphata</taxon>
        <taxon>Carangaria</taxon>
        <taxon>Carangaria incertae sedis</taxon>
        <taxon>Centropomidae</taxon>
        <taxon>Lates</taxon>
    </lineage>
</organism>
<reference evidence="2" key="1">
    <citation type="submission" date="2022-08" db="EMBL/GenBank/DDBJ databases">
        <title>Genome sequencing of akame (Lates japonicus).</title>
        <authorList>
            <person name="Hashiguchi Y."/>
            <person name="Takahashi H."/>
        </authorList>
    </citation>
    <scope>NUCLEOTIDE SEQUENCE</scope>
    <source>
        <strain evidence="2">Kochi</strain>
    </source>
</reference>
<evidence type="ECO:0000256" key="1">
    <source>
        <dbReference type="SAM" id="MobiDB-lite"/>
    </source>
</evidence>
<comment type="caution">
    <text evidence="2">The sequence shown here is derived from an EMBL/GenBank/DDBJ whole genome shotgun (WGS) entry which is preliminary data.</text>
</comment>
<evidence type="ECO:0000313" key="3">
    <source>
        <dbReference type="Proteomes" id="UP001279410"/>
    </source>
</evidence>
<dbReference type="Proteomes" id="UP001279410">
    <property type="component" value="Unassembled WGS sequence"/>
</dbReference>
<sequence>MTKRGSTSSHLSSQDCVSVPGAAMERTFEVSDHKECVSTPTIAISPLRPTSEIWFSSLTTNLSSKPSPRQPAHLMHLRLSMLKRPCWAANTGRHLWSWDPTPRRSSMLSASLPRLRLASPPRPEVESQVDSPSDISGLTDGRPEERTTGETPELTAFTVSTGVALSDAAGSEPQPGKLCVSIVTVFQISIQRRRVSRSSVGFDIFSPAREDFHQVPTHQKTPWELLCGLYVVDAQPGQRPSRPQRIKEEELVTAAAAEPCDPRKPAPPHSGAQPSQSHGIQAQLSYDYLSTGSASAAAVKCSDAVRAGRDATETSQLQNEIHYLIEKYSVNVVSGGDLKLKEEKLRLSNGHH</sequence>
<feature type="region of interest" description="Disordered" evidence="1">
    <location>
        <begin position="118"/>
        <end position="150"/>
    </location>
</feature>
<feature type="region of interest" description="Disordered" evidence="1">
    <location>
        <begin position="258"/>
        <end position="279"/>
    </location>
</feature>
<dbReference type="EMBL" id="BRZM01001056">
    <property type="protein sequence ID" value="GLD72469.1"/>
    <property type="molecule type" value="Genomic_DNA"/>
</dbReference>
<proteinExistence type="predicted"/>
<gene>
    <name evidence="2" type="ORF">AKAME5_002379400</name>
</gene>
<name>A0AAD3NJV8_LATJO</name>
<dbReference type="AlphaFoldDB" id="A0AAD3NJV8"/>